<evidence type="ECO:0000256" key="4">
    <source>
        <dbReference type="ARBA" id="ARBA00013001"/>
    </source>
</evidence>
<dbReference type="InterPro" id="IPR054480">
    <property type="entry name" value="AHAS_small-like_ACT"/>
</dbReference>
<comment type="pathway">
    <text evidence="2">Amino-acid biosynthesis; L-serine biosynthesis; L-serine from 3-phospho-D-glycerate: step 1/3.</text>
</comment>
<comment type="catalytic activity">
    <reaction evidence="13">
        <text>(2R)-3-phosphoglycerate + NAD(+) = 3-phosphooxypyruvate + NADH + H(+)</text>
        <dbReference type="Rhea" id="RHEA:12641"/>
        <dbReference type="ChEBI" id="CHEBI:15378"/>
        <dbReference type="ChEBI" id="CHEBI:18110"/>
        <dbReference type="ChEBI" id="CHEBI:57540"/>
        <dbReference type="ChEBI" id="CHEBI:57945"/>
        <dbReference type="ChEBI" id="CHEBI:58272"/>
        <dbReference type="EC" id="1.1.1.95"/>
    </reaction>
</comment>
<dbReference type="PROSITE" id="PS00065">
    <property type="entry name" value="D_2_HYDROXYACID_DH_1"/>
    <property type="match status" value="1"/>
</dbReference>
<evidence type="ECO:0000256" key="12">
    <source>
        <dbReference type="ARBA" id="ARBA00048126"/>
    </source>
</evidence>
<evidence type="ECO:0000256" key="11">
    <source>
        <dbReference type="ARBA" id="ARBA00030455"/>
    </source>
</evidence>
<dbReference type="EMBL" id="VFMO01000001">
    <property type="protein sequence ID" value="TQJ14154.1"/>
    <property type="molecule type" value="Genomic_DNA"/>
</dbReference>
<dbReference type="PANTHER" id="PTHR42789:SF1">
    <property type="entry name" value="D-ISOMER SPECIFIC 2-HYDROXYACID DEHYDROGENASE FAMILY PROTEIN (AFU_ORTHOLOGUE AFUA_6G10090)"/>
    <property type="match status" value="1"/>
</dbReference>
<gene>
    <name evidence="16" type="ORF">FB459_1601</name>
</gene>
<dbReference type="GO" id="GO:0006564">
    <property type="term" value="P:L-serine biosynthetic process"/>
    <property type="evidence" value="ECO:0007669"/>
    <property type="project" value="UniProtKB-KW"/>
</dbReference>
<evidence type="ECO:0000256" key="2">
    <source>
        <dbReference type="ARBA" id="ARBA00005216"/>
    </source>
</evidence>
<evidence type="ECO:0000256" key="14">
    <source>
        <dbReference type="RuleBase" id="RU003719"/>
    </source>
</evidence>
<comment type="similarity">
    <text evidence="3 14">Belongs to the D-isomer specific 2-hydroxyacid dehydrogenase family.</text>
</comment>
<dbReference type="InterPro" id="IPR006139">
    <property type="entry name" value="D-isomer_2_OHA_DH_cat_dom"/>
</dbReference>
<feature type="domain" description="ACT" evidence="15">
    <location>
        <begin position="332"/>
        <end position="399"/>
    </location>
</feature>
<keyword evidence="9" id="KW-0520">NAD</keyword>
<dbReference type="CDD" id="cd12176">
    <property type="entry name" value="PGDH_3"/>
    <property type="match status" value="1"/>
</dbReference>
<dbReference type="Gene3D" id="3.40.50.720">
    <property type="entry name" value="NAD(P)-binding Rossmann-like Domain"/>
    <property type="match status" value="2"/>
</dbReference>
<dbReference type="Proteomes" id="UP000320806">
    <property type="component" value="Unassembled WGS sequence"/>
</dbReference>
<dbReference type="SUPFAM" id="SSF51735">
    <property type="entry name" value="NAD(P)-binding Rossmann-fold domains"/>
    <property type="match status" value="1"/>
</dbReference>
<keyword evidence="8 14" id="KW-0560">Oxidoreductase</keyword>
<dbReference type="InterPro" id="IPR006140">
    <property type="entry name" value="D-isomer_DH_NAD-bd"/>
</dbReference>
<evidence type="ECO:0000259" key="15">
    <source>
        <dbReference type="PROSITE" id="PS51671"/>
    </source>
</evidence>
<dbReference type="GO" id="GO:0047545">
    <property type="term" value="F:(S)-2-hydroxyglutarate dehydrogenase activity"/>
    <property type="evidence" value="ECO:0007669"/>
    <property type="project" value="UniProtKB-ARBA"/>
</dbReference>
<evidence type="ECO:0000313" key="16">
    <source>
        <dbReference type="EMBL" id="TQJ14154.1"/>
    </source>
</evidence>
<dbReference type="RefSeq" id="WP_129624093.1">
    <property type="nucleotide sequence ID" value="NZ_BAABCI010000034.1"/>
</dbReference>
<dbReference type="Pfam" id="PF02826">
    <property type="entry name" value="2-Hacid_dh_C"/>
    <property type="match status" value="1"/>
</dbReference>
<evidence type="ECO:0000256" key="9">
    <source>
        <dbReference type="ARBA" id="ARBA00023027"/>
    </source>
</evidence>
<keyword evidence="17" id="KW-1185">Reference proteome</keyword>
<dbReference type="EC" id="1.1.1.95" evidence="5"/>
<dbReference type="UniPathway" id="UPA00135">
    <property type="reaction ID" value="UER00196"/>
</dbReference>
<dbReference type="PANTHER" id="PTHR42789">
    <property type="entry name" value="D-ISOMER SPECIFIC 2-HYDROXYACID DEHYDROGENASE FAMILY PROTEIN (AFU_ORTHOLOGUE AFUA_6G10090)"/>
    <property type="match status" value="1"/>
</dbReference>
<dbReference type="GO" id="GO:0004617">
    <property type="term" value="F:phosphoglycerate dehydrogenase activity"/>
    <property type="evidence" value="ECO:0007669"/>
    <property type="project" value="UniProtKB-EC"/>
</dbReference>
<evidence type="ECO:0000313" key="17">
    <source>
        <dbReference type="Proteomes" id="UP000320806"/>
    </source>
</evidence>
<dbReference type="InterPro" id="IPR002912">
    <property type="entry name" value="ACT_dom"/>
</dbReference>
<dbReference type="Pfam" id="PF00389">
    <property type="entry name" value="2-Hacid_dh"/>
    <property type="match status" value="1"/>
</dbReference>
<dbReference type="PROSITE" id="PS51671">
    <property type="entry name" value="ACT"/>
    <property type="match status" value="1"/>
</dbReference>
<dbReference type="FunFam" id="3.40.50.720:FF:000041">
    <property type="entry name" value="D-3-phosphoglycerate dehydrogenase"/>
    <property type="match status" value="1"/>
</dbReference>
<dbReference type="AlphaFoldDB" id="A0A542EFR2"/>
<evidence type="ECO:0000256" key="8">
    <source>
        <dbReference type="ARBA" id="ARBA00023002"/>
    </source>
</evidence>
<comment type="caution">
    <text evidence="16">The sequence shown here is derived from an EMBL/GenBank/DDBJ whole genome shotgun (WGS) entry which is preliminary data.</text>
</comment>
<evidence type="ECO:0000256" key="3">
    <source>
        <dbReference type="ARBA" id="ARBA00005854"/>
    </source>
</evidence>
<evidence type="ECO:0000256" key="7">
    <source>
        <dbReference type="ARBA" id="ARBA00022605"/>
    </source>
</evidence>
<proteinExistence type="inferred from homology"/>
<evidence type="ECO:0000256" key="5">
    <source>
        <dbReference type="ARBA" id="ARBA00013143"/>
    </source>
</evidence>
<comment type="function">
    <text evidence="1">Catalyzes the reversible oxidation of 3-phospho-D-glycerate to 3-phosphonooxypyruvate, the first step of the phosphorylated L-serine biosynthesis pathway. Also catalyzes the reversible oxidation of 2-hydroxyglutarate to 2-oxoglutarate.</text>
</comment>
<dbReference type="EC" id="1.1.1.399" evidence="4"/>
<name>A0A542EFR2_9MICO</name>
<evidence type="ECO:0000256" key="1">
    <source>
        <dbReference type="ARBA" id="ARBA00003800"/>
    </source>
</evidence>
<keyword evidence="10" id="KW-0718">Serine biosynthesis</keyword>
<accession>A0A542EFR2</accession>
<dbReference type="OrthoDB" id="9793626at2"/>
<keyword evidence="7" id="KW-0028">Amino-acid biosynthesis</keyword>
<dbReference type="InterPro" id="IPR029752">
    <property type="entry name" value="D-isomer_DH_CS1"/>
</dbReference>
<reference evidence="16 17" key="1">
    <citation type="submission" date="2019-06" db="EMBL/GenBank/DDBJ databases">
        <title>Sequencing the genomes of 1000 actinobacteria strains.</title>
        <authorList>
            <person name="Klenk H.-P."/>
        </authorList>
    </citation>
    <scope>NUCLEOTIDE SEQUENCE [LARGE SCALE GENOMIC DNA]</scope>
    <source>
        <strain evidence="16 17">DSM 19828</strain>
    </source>
</reference>
<dbReference type="GO" id="GO:0051287">
    <property type="term" value="F:NAD binding"/>
    <property type="evidence" value="ECO:0007669"/>
    <property type="project" value="InterPro"/>
</dbReference>
<dbReference type="InterPro" id="IPR045865">
    <property type="entry name" value="ACT-like_dom_sf"/>
</dbReference>
<dbReference type="NCBIfam" id="NF008759">
    <property type="entry name" value="PRK11790.1"/>
    <property type="match status" value="1"/>
</dbReference>
<sequence>MARVKALLLESIHPLAEALLRDSGIEVVSHAGAMDEDELIAALVGVDLLGLRSKTDVTARVIESADQLQAIGAFCIGTNQIDKASAAERGIVVFNAPFSNTRSVVELAIAEIIVMARRLTEKDSALHSGVWDKNAKGSHEIRGRRIGIVGYGNIGSQLSVVAEMLGLQVYFYDSEDKLALGNARRCDSLDELLEIAEVVTLHVDGREGNAGFFGAEQFAKMRPRSLFLNLSRGFVVDYDALREQLLAGHIAGASVDVFPVEPKARGDRFESPLQGIPNVVLTPHIGGSTEEAQEDIGRFVAGKLRDFMQRGTTTLSVNLPALTLEGHPGDRRILHFHSNTPGVLATVNNVLAHHGVNIEGQLLGTLGSIGYVVTDVRDLPQAAITELQELSETIRLRVI</sequence>
<protein>
    <recommendedName>
        <fullName evidence="6">D-3-phosphoglycerate dehydrogenase</fullName>
        <ecNumber evidence="4">1.1.1.399</ecNumber>
        <ecNumber evidence="5">1.1.1.95</ecNumber>
    </recommendedName>
    <alternativeName>
        <fullName evidence="11">2-oxoglutarate reductase</fullName>
    </alternativeName>
</protein>
<organism evidence="16 17">
    <name type="scientific">Yimella lutea</name>
    <dbReference type="NCBI Taxonomy" id="587872"/>
    <lineage>
        <taxon>Bacteria</taxon>
        <taxon>Bacillati</taxon>
        <taxon>Actinomycetota</taxon>
        <taxon>Actinomycetes</taxon>
        <taxon>Micrococcales</taxon>
        <taxon>Dermacoccaceae</taxon>
        <taxon>Yimella</taxon>
    </lineage>
</organism>
<dbReference type="SUPFAM" id="SSF52283">
    <property type="entry name" value="Formate/glycerate dehydrogenase catalytic domain-like"/>
    <property type="match status" value="1"/>
</dbReference>
<dbReference type="Pfam" id="PF22629">
    <property type="entry name" value="ACT_AHAS_ss"/>
    <property type="match status" value="1"/>
</dbReference>
<dbReference type="SUPFAM" id="SSF55021">
    <property type="entry name" value="ACT-like"/>
    <property type="match status" value="1"/>
</dbReference>
<evidence type="ECO:0000256" key="13">
    <source>
        <dbReference type="ARBA" id="ARBA00048731"/>
    </source>
</evidence>
<evidence type="ECO:0000256" key="10">
    <source>
        <dbReference type="ARBA" id="ARBA00023299"/>
    </source>
</evidence>
<evidence type="ECO:0000256" key="6">
    <source>
        <dbReference type="ARBA" id="ARBA00021582"/>
    </source>
</evidence>
<comment type="catalytic activity">
    <reaction evidence="12">
        <text>(R)-2-hydroxyglutarate + NAD(+) = 2-oxoglutarate + NADH + H(+)</text>
        <dbReference type="Rhea" id="RHEA:49612"/>
        <dbReference type="ChEBI" id="CHEBI:15378"/>
        <dbReference type="ChEBI" id="CHEBI:15801"/>
        <dbReference type="ChEBI" id="CHEBI:16810"/>
        <dbReference type="ChEBI" id="CHEBI:57540"/>
        <dbReference type="ChEBI" id="CHEBI:57945"/>
        <dbReference type="EC" id="1.1.1.399"/>
    </reaction>
</comment>
<dbReference type="InterPro" id="IPR036291">
    <property type="entry name" value="NAD(P)-bd_dom_sf"/>
</dbReference>
<dbReference type="CDD" id="cd04901">
    <property type="entry name" value="ACT_3PGDH"/>
    <property type="match status" value="1"/>
</dbReference>
<dbReference type="Gene3D" id="3.30.70.260">
    <property type="match status" value="1"/>
</dbReference>
<dbReference type="InterPro" id="IPR050857">
    <property type="entry name" value="D-2-hydroxyacid_DH"/>
</dbReference>